<accession>A0A8K0MEX2</accession>
<organism evidence="2 3">
    <name type="scientific">Rhamnella rubrinervis</name>
    <dbReference type="NCBI Taxonomy" id="2594499"/>
    <lineage>
        <taxon>Eukaryota</taxon>
        <taxon>Viridiplantae</taxon>
        <taxon>Streptophyta</taxon>
        <taxon>Embryophyta</taxon>
        <taxon>Tracheophyta</taxon>
        <taxon>Spermatophyta</taxon>
        <taxon>Magnoliopsida</taxon>
        <taxon>eudicotyledons</taxon>
        <taxon>Gunneridae</taxon>
        <taxon>Pentapetalae</taxon>
        <taxon>rosids</taxon>
        <taxon>fabids</taxon>
        <taxon>Rosales</taxon>
        <taxon>Rhamnaceae</taxon>
        <taxon>rhamnoid group</taxon>
        <taxon>Rhamneae</taxon>
        <taxon>Rhamnella</taxon>
    </lineage>
</organism>
<evidence type="ECO:0000313" key="2">
    <source>
        <dbReference type="EMBL" id="KAF3443453.1"/>
    </source>
</evidence>
<keyword evidence="3" id="KW-1185">Reference proteome</keyword>
<evidence type="ECO:0000313" key="3">
    <source>
        <dbReference type="Proteomes" id="UP000796880"/>
    </source>
</evidence>
<sequence length="104" mass="12184">MGISTNNKYIWKECSHRKKRFIIDDTVIVILFNEMFVMNNIDENWEYLNGRNKARNHSEYQIPSNPKHGWNSSPMNLGDDRVNIDDGANMRNHNVDSDGKEDDV</sequence>
<name>A0A8K0MEX2_9ROSA</name>
<reference evidence="2" key="1">
    <citation type="submission" date="2020-03" db="EMBL/GenBank/DDBJ databases">
        <title>A high-quality chromosome-level genome assembly of a woody plant with both climbing and erect habits, Rhamnella rubrinervis.</title>
        <authorList>
            <person name="Lu Z."/>
            <person name="Yang Y."/>
            <person name="Zhu X."/>
            <person name="Sun Y."/>
        </authorList>
    </citation>
    <scope>NUCLEOTIDE SEQUENCE</scope>
    <source>
        <strain evidence="2">BYM</strain>
        <tissue evidence="2">Leaf</tissue>
    </source>
</reference>
<protein>
    <submittedName>
        <fullName evidence="2">Uncharacterized protein</fullName>
    </submittedName>
</protein>
<comment type="caution">
    <text evidence="2">The sequence shown here is derived from an EMBL/GenBank/DDBJ whole genome shotgun (WGS) entry which is preliminary data.</text>
</comment>
<feature type="compositionally biased region" description="Polar residues" evidence="1">
    <location>
        <begin position="59"/>
        <end position="75"/>
    </location>
</feature>
<feature type="region of interest" description="Disordered" evidence="1">
    <location>
        <begin position="57"/>
        <end position="104"/>
    </location>
</feature>
<dbReference type="Proteomes" id="UP000796880">
    <property type="component" value="Unassembled WGS sequence"/>
</dbReference>
<proteinExistence type="predicted"/>
<gene>
    <name evidence="2" type="ORF">FNV43_RR13135</name>
</gene>
<dbReference type="AlphaFoldDB" id="A0A8K0MEX2"/>
<evidence type="ECO:0000256" key="1">
    <source>
        <dbReference type="SAM" id="MobiDB-lite"/>
    </source>
</evidence>
<dbReference type="EMBL" id="VOIH02000006">
    <property type="protein sequence ID" value="KAF3443453.1"/>
    <property type="molecule type" value="Genomic_DNA"/>
</dbReference>